<reference evidence="3 4" key="1">
    <citation type="journal article" date="2014" name="PLoS Genet.">
        <title>Phylogenetically driven sequencing of extremely halophilic archaea reveals strategies for static and dynamic osmo-response.</title>
        <authorList>
            <person name="Becker E.A."/>
            <person name="Seitzer P.M."/>
            <person name="Tritt A."/>
            <person name="Larsen D."/>
            <person name="Krusor M."/>
            <person name="Yao A.I."/>
            <person name="Wu D."/>
            <person name="Madern D."/>
            <person name="Eisen J.A."/>
            <person name="Darling A.E."/>
            <person name="Facciotti M.T."/>
        </authorList>
    </citation>
    <scope>NUCLEOTIDE SEQUENCE [LARGE SCALE GENOMIC DNA]</scope>
    <source>
        <strain evidence="3 4">JCM 10635</strain>
    </source>
</reference>
<dbReference type="PROSITE" id="PS51318">
    <property type="entry name" value="TAT"/>
    <property type="match status" value="1"/>
</dbReference>
<keyword evidence="4" id="KW-1185">Reference proteome</keyword>
<sequence>MEQRSASELTDGVSRRTVLATATAIGGGTLAGCVSDSGESAPDDAHSGDNNGHERDESGETDEQNELATELAAEMVDAIDDELSVTDWELNGMFVPDYTDSGGLEADIEILGPAYADIVEQGFDRRAMPTARDDDGSVDFMTFLEPEWATAYLDGELSEAEYYAEIADSEH</sequence>
<name>L9WDX9_9EURY</name>
<evidence type="ECO:0000313" key="4">
    <source>
        <dbReference type="Proteomes" id="UP000011690"/>
    </source>
</evidence>
<dbReference type="RefSeq" id="WP_006067004.1">
    <property type="nucleotide sequence ID" value="NZ_AOHY01000040.1"/>
</dbReference>
<dbReference type="PATRIC" id="fig|1227500.6.peg.2892"/>
<gene>
    <name evidence="3" type="ORF">C494_14328</name>
</gene>
<comment type="caution">
    <text evidence="3">The sequence shown here is derived from an EMBL/GenBank/DDBJ whole genome shotgun (WGS) entry which is preliminary data.</text>
</comment>
<feature type="compositionally biased region" description="Basic and acidic residues" evidence="1">
    <location>
        <begin position="43"/>
        <end position="58"/>
    </location>
</feature>
<feature type="domain" description="DUF8159" evidence="2">
    <location>
        <begin position="61"/>
        <end position="169"/>
    </location>
</feature>
<accession>L9WDX9</accession>
<feature type="region of interest" description="Disordered" evidence="1">
    <location>
        <begin position="28"/>
        <end position="66"/>
    </location>
</feature>
<dbReference type="AlphaFoldDB" id="L9WDX9"/>
<dbReference type="InterPro" id="IPR058473">
    <property type="entry name" value="DUF8159"/>
</dbReference>
<dbReference type="InterPro" id="IPR006311">
    <property type="entry name" value="TAT_signal"/>
</dbReference>
<organism evidence="3 4">
    <name type="scientific">Natronorubrum bangense JCM 10635</name>
    <dbReference type="NCBI Taxonomy" id="1227500"/>
    <lineage>
        <taxon>Archaea</taxon>
        <taxon>Methanobacteriati</taxon>
        <taxon>Methanobacteriota</taxon>
        <taxon>Stenosarchaea group</taxon>
        <taxon>Halobacteria</taxon>
        <taxon>Halobacteriales</taxon>
        <taxon>Natrialbaceae</taxon>
        <taxon>Natronorubrum</taxon>
    </lineage>
</organism>
<dbReference type="Pfam" id="PF26490">
    <property type="entry name" value="DUF8159"/>
    <property type="match status" value="1"/>
</dbReference>
<protein>
    <recommendedName>
        <fullName evidence="2">DUF8159 domain-containing protein</fullName>
    </recommendedName>
</protein>
<dbReference type="STRING" id="1227500.C494_14328"/>
<dbReference type="PROSITE" id="PS51257">
    <property type="entry name" value="PROKAR_LIPOPROTEIN"/>
    <property type="match status" value="1"/>
</dbReference>
<proteinExistence type="predicted"/>
<dbReference type="Proteomes" id="UP000011690">
    <property type="component" value="Unassembled WGS sequence"/>
</dbReference>
<evidence type="ECO:0000256" key="1">
    <source>
        <dbReference type="SAM" id="MobiDB-lite"/>
    </source>
</evidence>
<dbReference type="GeneID" id="39853086"/>
<dbReference type="EMBL" id="AOHY01000040">
    <property type="protein sequence ID" value="ELY46503.1"/>
    <property type="molecule type" value="Genomic_DNA"/>
</dbReference>
<evidence type="ECO:0000259" key="2">
    <source>
        <dbReference type="Pfam" id="PF26490"/>
    </source>
</evidence>
<evidence type="ECO:0000313" key="3">
    <source>
        <dbReference type="EMBL" id="ELY46503.1"/>
    </source>
</evidence>